<feature type="chain" id="PRO_5045788255" description="Methane oxygenase PmoA" evidence="2">
    <location>
        <begin position="29"/>
        <end position="353"/>
    </location>
</feature>
<evidence type="ECO:0000313" key="3">
    <source>
        <dbReference type="EMBL" id="GMQ34611.1"/>
    </source>
</evidence>
<dbReference type="Proteomes" id="UP001307705">
    <property type="component" value="Unassembled WGS sequence"/>
</dbReference>
<name>A0ABQ6Q3A5_9BACT</name>
<evidence type="ECO:0000256" key="2">
    <source>
        <dbReference type="SAM" id="SignalP"/>
    </source>
</evidence>
<dbReference type="InterPro" id="IPR029475">
    <property type="entry name" value="DUF6807"/>
</dbReference>
<evidence type="ECO:0008006" key="5">
    <source>
        <dbReference type="Google" id="ProtNLM"/>
    </source>
</evidence>
<reference evidence="3 4" key="1">
    <citation type="submission" date="2023-08" db="EMBL/GenBank/DDBJ databases">
        <title>Draft genome sequence of Algoriphagus taiwanensis.</title>
        <authorList>
            <person name="Takatani N."/>
            <person name="Hosokawa M."/>
            <person name="Sawabe T."/>
        </authorList>
    </citation>
    <scope>NUCLEOTIDE SEQUENCE [LARGE SCALE GENOMIC DNA]</scope>
    <source>
        <strain evidence="3 4">JCM 19755</strain>
    </source>
</reference>
<sequence>MQSIKKIQWGTAGVLLSLFCTMNTPLQAQNESVKLIRIDAENKVEVRIGDELFTAYYYPETIAKPVLYPIITAGGHEITRGFPLAPRAGERVDHPHHIGHWMNYGDVNGLDFWNNSDAIPADKKDRYGTIRHTGITDLKENKNSAELEVTMDWLAPDGKVLLKEKTRFVFSSEGKKRTIDRITTLTAQDEPISMKDNKEGVFAIRVARELEHPSNKPELFTDANGIPTTVPSLNNEGVTGKYRSSAGKEGDDVWGTRGEWVTLNGQIEKEKISVVILDHPSNPGYPTYWHARGYGLFSANPLGQKELSGGKDVLNFGLKAGESVTFNYRILVFSGENPGDGQLNSEAESFGKN</sequence>
<comment type="caution">
    <text evidence="3">The sequence shown here is derived from an EMBL/GenBank/DDBJ whole genome shotgun (WGS) entry which is preliminary data.</text>
</comment>
<proteinExistence type="predicted"/>
<feature type="region of interest" description="Disordered" evidence="1">
    <location>
        <begin position="215"/>
        <end position="250"/>
    </location>
</feature>
<gene>
    <name evidence="3" type="ORF">Ataiwa_28840</name>
</gene>
<feature type="compositionally biased region" description="Polar residues" evidence="1">
    <location>
        <begin position="226"/>
        <end position="237"/>
    </location>
</feature>
<keyword evidence="2" id="KW-0732">Signal</keyword>
<keyword evidence="4" id="KW-1185">Reference proteome</keyword>
<dbReference type="Pfam" id="PF14100">
    <property type="entry name" value="DUF6807"/>
    <property type="match status" value="1"/>
</dbReference>
<feature type="signal peptide" evidence="2">
    <location>
        <begin position="1"/>
        <end position="28"/>
    </location>
</feature>
<accession>A0ABQ6Q3A5</accession>
<dbReference type="EMBL" id="BTPE01000010">
    <property type="protein sequence ID" value="GMQ34611.1"/>
    <property type="molecule type" value="Genomic_DNA"/>
</dbReference>
<evidence type="ECO:0000313" key="4">
    <source>
        <dbReference type="Proteomes" id="UP001307705"/>
    </source>
</evidence>
<evidence type="ECO:0000256" key="1">
    <source>
        <dbReference type="SAM" id="MobiDB-lite"/>
    </source>
</evidence>
<dbReference type="RefSeq" id="WP_338229437.1">
    <property type="nucleotide sequence ID" value="NZ_BTPE01000010.1"/>
</dbReference>
<protein>
    <recommendedName>
        <fullName evidence="5">Methane oxygenase PmoA</fullName>
    </recommendedName>
</protein>
<organism evidence="3 4">
    <name type="scientific">Algoriphagus taiwanensis</name>
    <dbReference type="NCBI Taxonomy" id="1445656"/>
    <lineage>
        <taxon>Bacteria</taxon>
        <taxon>Pseudomonadati</taxon>
        <taxon>Bacteroidota</taxon>
        <taxon>Cytophagia</taxon>
        <taxon>Cytophagales</taxon>
        <taxon>Cyclobacteriaceae</taxon>
        <taxon>Algoriphagus</taxon>
    </lineage>
</organism>